<dbReference type="AlphaFoldDB" id="A0A1R3HE80"/>
<feature type="compositionally biased region" description="Low complexity" evidence="6">
    <location>
        <begin position="233"/>
        <end position="252"/>
    </location>
</feature>
<keyword evidence="9" id="KW-1185">Reference proteome</keyword>
<accession>A0A1R3HE80</accession>
<gene>
    <name evidence="8" type="ORF">COLO4_29512</name>
</gene>
<organism evidence="8 9">
    <name type="scientific">Corchorus olitorius</name>
    <dbReference type="NCBI Taxonomy" id="93759"/>
    <lineage>
        <taxon>Eukaryota</taxon>
        <taxon>Viridiplantae</taxon>
        <taxon>Streptophyta</taxon>
        <taxon>Embryophyta</taxon>
        <taxon>Tracheophyta</taxon>
        <taxon>Spermatophyta</taxon>
        <taxon>Magnoliopsida</taxon>
        <taxon>eudicotyledons</taxon>
        <taxon>Gunneridae</taxon>
        <taxon>Pentapetalae</taxon>
        <taxon>rosids</taxon>
        <taxon>malvids</taxon>
        <taxon>Malvales</taxon>
        <taxon>Malvaceae</taxon>
        <taxon>Grewioideae</taxon>
        <taxon>Apeibeae</taxon>
        <taxon>Corchorus</taxon>
    </lineage>
</organism>
<evidence type="ECO:0000313" key="9">
    <source>
        <dbReference type="Proteomes" id="UP000187203"/>
    </source>
</evidence>
<protein>
    <recommendedName>
        <fullName evidence="7">TPX2 C-terminal domain-containing protein</fullName>
    </recommendedName>
</protein>
<sequence length="477" mass="51260">MESENGVTVEEERIISEKTDVEESATETKKEEENADINGEEEASNLKEASKQGTKSDSMASKAAANVSKSKISKPLKEPGNQTGKNSKVTNNKSNLKTAVSFSRNQRPVLSQSLSFPARRGNGDGLLKSIDGYPGKTDVKGSKVQAPSSNGSLSRLNNPNRRGSINLDSKPTNVNGVTPRRNTLASLPGNRQTVAKSGPGNVAAKSPSSSESADSKPIAAAAVLSKEDDDAHSTTSATSRSTRRSSGSGFTFRLEERAEKRKEFFSKLEEKIHAKEIEKVNLQEKSKESQEAEIKQLRKSLTFKATPMPSFYKEPPPKVELKKIPTTRAISPKLGRHKSTVAATNNPSEGNGSSVSPSLNQEQNGSTKRTQANGNEENVGSKKTIRKSQPKIQSKEVSKAEEKPGKSKPKTKKPENTVQEACVEKPEENQNHPVNLPQSEDATISVAAEEINPAANGGPIPSLANPEMMPRQVTVGG</sequence>
<evidence type="ECO:0000256" key="3">
    <source>
        <dbReference type="ARBA" id="ARBA00022490"/>
    </source>
</evidence>
<feature type="compositionally biased region" description="Acidic residues" evidence="6">
    <location>
        <begin position="33"/>
        <end position="43"/>
    </location>
</feature>
<keyword evidence="3" id="KW-0963">Cytoplasm</keyword>
<feature type="compositionally biased region" description="Basic and acidic residues" evidence="6">
    <location>
        <begin position="10"/>
        <end position="32"/>
    </location>
</feature>
<feature type="compositionally biased region" description="Polar residues" evidence="6">
    <location>
        <begin position="80"/>
        <end position="115"/>
    </location>
</feature>
<feature type="compositionally biased region" description="Polar residues" evidence="6">
    <location>
        <begin position="341"/>
        <end position="378"/>
    </location>
</feature>
<feature type="region of interest" description="Disordered" evidence="6">
    <location>
        <begin position="1"/>
        <end position="256"/>
    </location>
</feature>
<evidence type="ECO:0000256" key="4">
    <source>
        <dbReference type="ARBA" id="ARBA00022701"/>
    </source>
</evidence>
<evidence type="ECO:0000256" key="6">
    <source>
        <dbReference type="SAM" id="MobiDB-lite"/>
    </source>
</evidence>
<dbReference type="STRING" id="93759.A0A1R3HE80"/>
<feature type="compositionally biased region" description="Basic and acidic residues" evidence="6">
    <location>
        <begin position="393"/>
        <end position="405"/>
    </location>
</feature>
<dbReference type="EMBL" id="AWUE01020369">
    <property type="protein sequence ID" value="OMO68646.1"/>
    <property type="molecule type" value="Genomic_DNA"/>
</dbReference>
<evidence type="ECO:0000256" key="2">
    <source>
        <dbReference type="ARBA" id="ARBA00005885"/>
    </source>
</evidence>
<reference evidence="9" key="1">
    <citation type="submission" date="2013-09" db="EMBL/GenBank/DDBJ databases">
        <title>Corchorus olitorius genome sequencing.</title>
        <authorList>
            <person name="Alam M."/>
            <person name="Haque M.S."/>
            <person name="Islam M.S."/>
            <person name="Emdad E.M."/>
            <person name="Islam M.M."/>
            <person name="Ahmed B."/>
            <person name="Halim A."/>
            <person name="Hossen Q.M.M."/>
            <person name="Hossain M.Z."/>
            <person name="Ahmed R."/>
            <person name="Khan M.M."/>
            <person name="Islam R."/>
            <person name="Rashid M.M."/>
            <person name="Khan S.A."/>
            <person name="Rahman M.S."/>
            <person name="Alam M."/>
            <person name="Yahiya A.S."/>
            <person name="Khan M.S."/>
            <person name="Azam M.S."/>
            <person name="Haque T."/>
            <person name="Lashkar M.Z.H."/>
            <person name="Akhand A.I."/>
            <person name="Morshed G."/>
            <person name="Roy S."/>
            <person name="Uddin K.S."/>
            <person name="Rabeya T."/>
            <person name="Hossain A.S."/>
            <person name="Chowdhury A."/>
            <person name="Snigdha A.R."/>
            <person name="Mortoza M.S."/>
            <person name="Matin S.A."/>
            <person name="Hoque S.M.E."/>
            <person name="Islam M.K."/>
            <person name="Roy D.K."/>
            <person name="Haider R."/>
            <person name="Moosa M.M."/>
            <person name="Elias S.M."/>
            <person name="Hasan A.M."/>
            <person name="Jahan S."/>
            <person name="Shafiuddin M."/>
            <person name="Mahmood N."/>
            <person name="Shommy N.S."/>
        </authorList>
    </citation>
    <scope>NUCLEOTIDE SEQUENCE [LARGE SCALE GENOMIC DNA]</scope>
    <source>
        <strain evidence="9">cv. O-4</strain>
    </source>
</reference>
<comment type="caution">
    <text evidence="8">The sequence shown here is derived from an EMBL/GenBank/DDBJ whole genome shotgun (WGS) entry which is preliminary data.</text>
</comment>
<proteinExistence type="inferred from homology"/>
<feature type="domain" description="TPX2 C-terminal" evidence="7">
    <location>
        <begin position="250"/>
        <end position="324"/>
    </location>
</feature>
<feature type="region of interest" description="Disordered" evidence="6">
    <location>
        <begin position="453"/>
        <end position="477"/>
    </location>
</feature>
<dbReference type="OrthoDB" id="1939285at2759"/>
<dbReference type="PANTHER" id="PTHR31358">
    <property type="entry name" value="PROTEIN WVD2-LIKE 4"/>
    <property type="match status" value="1"/>
</dbReference>
<comment type="subcellular location">
    <subcellularLocation>
        <location evidence="1">Cytoplasm</location>
        <location evidence="1">Cytoskeleton</location>
    </subcellularLocation>
</comment>
<feature type="region of interest" description="Disordered" evidence="6">
    <location>
        <begin position="299"/>
        <end position="420"/>
    </location>
</feature>
<dbReference type="InterPro" id="IPR027329">
    <property type="entry name" value="TPX2_C"/>
</dbReference>
<dbReference type="Pfam" id="PF06886">
    <property type="entry name" value="TPX2"/>
    <property type="match status" value="1"/>
</dbReference>
<keyword evidence="5" id="KW-0206">Cytoskeleton</keyword>
<comment type="similarity">
    <text evidence="2">Belongs to the TPX2 family.</text>
</comment>
<name>A0A1R3HE80_9ROSI</name>
<dbReference type="GO" id="GO:0008017">
    <property type="term" value="F:microtubule binding"/>
    <property type="evidence" value="ECO:0007669"/>
    <property type="project" value="InterPro"/>
</dbReference>
<evidence type="ECO:0000259" key="7">
    <source>
        <dbReference type="Pfam" id="PF06886"/>
    </source>
</evidence>
<keyword evidence="4" id="KW-0493">Microtubule</keyword>
<dbReference type="InterPro" id="IPR044833">
    <property type="entry name" value="WDL5/6"/>
</dbReference>
<dbReference type="PANTHER" id="PTHR31358:SF30">
    <property type="entry name" value="PROTEIN WVD2-LIKE 4"/>
    <property type="match status" value="1"/>
</dbReference>
<evidence type="ECO:0000313" key="8">
    <source>
        <dbReference type="EMBL" id="OMO68646.1"/>
    </source>
</evidence>
<feature type="compositionally biased region" description="Low complexity" evidence="6">
    <location>
        <begin position="60"/>
        <end position="70"/>
    </location>
</feature>
<evidence type="ECO:0000256" key="1">
    <source>
        <dbReference type="ARBA" id="ARBA00004245"/>
    </source>
</evidence>
<evidence type="ECO:0000256" key="5">
    <source>
        <dbReference type="ARBA" id="ARBA00023212"/>
    </source>
</evidence>
<feature type="compositionally biased region" description="Polar residues" evidence="6">
    <location>
        <begin position="145"/>
        <end position="195"/>
    </location>
</feature>
<feature type="compositionally biased region" description="Low complexity" evidence="6">
    <location>
        <begin position="203"/>
        <end position="219"/>
    </location>
</feature>
<dbReference type="Proteomes" id="UP000187203">
    <property type="component" value="Unassembled WGS sequence"/>
</dbReference>
<dbReference type="GO" id="GO:0005874">
    <property type="term" value="C:microtubule"/>
    <property type="evidence" value="ECO:0007669"/>
    <property type="project" value="UniProtKB-KW"/>
</dbReference>